<evidence type="ECO:0000256" key="3">
    <source>
        <dbReference type="ARBA" id="ARBA00023242"/>
    </source>
</evidence>
<accession>A0A9W9JY47</accession>
<evidence type="ECO:0000256" key="4">
    <source>
        <dbReference type="SAM" id="MobiDB-lite"/>
    </source>
</evidence>
<proteinExistence type="predicted"/>
<dbReference type="InterPro" id="IPR052973">
    <property type="entry name" value="Fungal_sec-metab_reg_TF"/>
</dbReference>
<dbReference type="InterPro" id="IPR001138">
    <property type="entry name" value="Zn2Cys6_DnaBD"/>
</dbReference>
<evidence type="ECO:0000259" key="5">
    <source>
        <dbReference type="PROSITE" id="PS00463"/>
    </source>
</evidence>
<dbReference type="AlphaFoldDB" id="A0A9W9JY47"/>
<dbReference type="RefSeq" id="XP_056470551.1">
    <property type="nucleotide sequence ID" value="XM_056623135.1"/>
</dbReference>
<dbReference type="GO" id="GO:0008270">
    <property type="term" value="F:zinc ion binding"/>
    <property type="evidence" value="ECO:0007669"/>
    <property type="project" value="InterPro"/>
</dbReference>
<feature type="region of interest" description="Disordered" evidence="4">
    <location>
        <begin position="120"/>
        <end position="140"/>
    </location>
</feature>
<keyword evidence="2" id="KW-0804">Transcription</keyword>
<reference evidence="6" key="1">
    <citation type="submission" date="2022-11" db="EMBL/GenBank/DDBJ databases">
        <authorList>
            <person name="Petersen C."/>
        </authorList>
    </citation>
    <scope>NUCLEOTIDE SEQUENCE</scope>
    <source>
        <strain evidence="6">IBT 30761</strain>
    </source>
</reference>
<feature type="compositionally biased region" description="Low complexity" evidence="4">
    <location>
        <begin position="379"/>
        <end position="394"/>
    </location>
</feature>
<dbReference type="PROSITE" id="PS00463">
    <property type="entry name" value="ZN2_CY6_FUNGAL_1"/>
    <property type="match status" value="1"/>
</dbReference>
<evidence type="ECO:0000313" key="7">
    <source>
        <dbReference type="Proteomes" id="UP001149074"/>
    </source>
</evidence>
<feature type="region of interest" description="Disordered" evidence="4">
    <location>
        <begin position="281"/>
        <end position="301"/>
    </location>
</feature>
<dbReference type="GeneID" id="81362114"/>
<organism evidence="6 7">
    <name type="scientific">Penicillium argentinense</name>
    <dbReference type="NCBI Taxonomy" id="1131581"/>
    <lineage>
        <taxon>Eukaryota</taxon>
        <taxon>Fungi</taxon>
        <taxon>Dikarya</taxon>
        <taxon>Ascomycota</taxon>
        <taxon>Pezizomycotina</taxon>
        <taxon>Eurotiomycetes</taxon>
        <taxon>Eurotiomycetidae</taxon>
        <taxon>Eurotiales</taxon>
        <taxon>Aspergillaceae</taxon>
        <taxon>Penicillium</taxon>
    </lineage>
</organism>
<keyword evidence="1" id="KW-0805">Transcription regulation</keyword>
<dbReference type="CDD" id="cd00067">
    <property type="entry name" value="GAL4"/>
    <property type="match status" value="1"/>
</dbReference>
<keyword evidence="7" id="KW-1185">Reference proteome</keyword>
<dbReference type="OrthoDB" id="5425448at2759"/>
<comment type="caution">
    <text evidence="6">The sequence shown here is derived from an EMBL/GenBank/DDBJ whole genome shotgun (WGS) entry which is preliminary data.</text>
</comment>
<feature type="compositionally biased region" description="Polar residues" evidence="4">
    <location>
        <begin position="281"/>
        <end position="294"/>
    </location>
</feature>
<evidence type="ECO:0000256" key="2">
    <source>
        <dbReference type="ARBA" id="ARBA00023163"/>
    </source>
</evidence>
<dbReference type="Proteomes" id="UP001149074">
    <property type="component" value="Unassembled WGS sequence"/>
</dbReference>
<dbReference type="EMBL" id="JAPQKI010000010">
    <property type="protein sequence ID" value="KAJ5085873.1"/>
    <property type="molecule type" value="Genomic_DNA"/>
</dbReference>
<reference evidence="6" key="2">
    <citation type="journal article" date="2023" name="IMA Fungus">
        <title>Comparative genomic study of the Penicillium genus elucidates a diverse pangenome and 15 lateral gene transfer events.</title>
        <authorList>
            <person name="Petersen C."/>
            <person name="Sorensen T."/>
            <person name="Nielsen M.R."/>
            <person name="Sondergaard T.E."/>
            <person name="Sorensen J.L."/>
            <person name="Fitzpatrick D.A."/>
            <person name="Frisvad J.C."/>
            <person name="Nielsen K.L."/>
        </authorList>
    </citation>
    <scope>NUCLEOTIDE SEQUENCE</scope>
    <source>
        <strain evidence="6">IBT 30761</strain>
    </source>
</reference>
<evidence type="ECO:0000313" key="6">
    <source>
        <dbReference type="EMBL" id="KAJ5085873.1"/>
    </source>
</evidence>
<name>A0A9W9JY47_9EURO</name>
<dbReference type="PANTHER" id="PTHR35392">
    <property type="entry name" value="ZN(II)2CYS6 TRANSCRIPTION FACTOR (EUROFUNG)-RELATED-RELATED"/>
    <property type="match status" value="1"/>
</dbReference>
<dbReference type="GO" id="GO:0000981">
    <property type="term" value="F:DNA-binding transcription factor activity, RNA polymerase II-specific"/>
    <property type="evidence" value="ECO:0007669"/>
    <property type="project" value="InterPro"/>
</dbReference>
<feature type="domain" description="Zn(2)-C6 fungal-type" evidence="5">
    <location>
        <begin position="472"/>
        <end position="501"/>
    </location>
</feature>
<feature type="compositionally biased region" description="Polar residues" evidence="4">
    <location>
        <begin position="368"/>
        <end position="378"/>
    </location>
</feature>
<feature type="region of interest" description="Disordered" evidence="4">
    <location>
        <begin position="436"/>
        <end position="455"/>
    </location>
</feature>
<gene>
    <name evidence="6" type="ORF">N7532_010644</name>
</gene>
<protein>
    <recommendedName>
        <fullName evidence="5">Zn(2)-C6 fungal-type domain-containing protein</fullName>
    </recommendedName>
</protein>
<evidence type="ECO:0000256" key="1">
    <source>
        <dbReference type="ARBA" id="ARBA00023015"/>
    </source>
</evidence>
<feature type="region of interest" description="Disordered" evidence="4">
    <location>
        <begin position="368"/>
        <end position="397"/>
    </location>
</feature>
<dbReference type="PANTHER" id="PTHR35392:SF4">
    <property type="entry name" value="ZN(II)2CYS6 TRANSCRIPTION FACTOR (EUROFUNG)"/>
    <property type="match status" value="1"/>
</dbReference>
<keyword evidence="3" id="KW-0539">Nucleus</keyword>
<sequence>MDCASAGTAAGIDPKILDNWQTDGAFSVGSWEHLGYDQPPEWDTSQESSQCADVADLGAFHDPLTGSLLDRSGDIQNRCAFAFRRRPLARGIEVDCREGLRREDETNPLRRHRKRDVTNDKYNYADGPVEGTGSGTISPRTIPSSTDDNFHTDEPWPHFQLFNSVAAGMSLEAPVMFPYGKGPNNSAGAVIVDDVGEMPQGQGFPDASAEAIMFQQVPPSFPMMEQWPEIPHGISTENMPGQGSVPLAMNSQNNAKEQFQPSMRSLESRWINNLESQLPVTQMTTPPTSLQTSPAPQPLQDCFQFKSENSSVAGDMSGIYEYQYSSDDAPAFADRQLEDDAQWKIATPDHSSPESSVPGTTAFMVSETPSDSVINNNPSRSRASSSAGHRASGRPMPLAMQSVATIRKRKNRNPQSMDQGQPKPLQIVQEDGQGGSIASADFVSPPRGARRKGPLSMVGRANAGMRRKNKDTCVQCRLNKRKCDGSSPCDACRPTLHEQPCARACFSSIVEFGTCNYISQRAVNHPTLDGTARVRMEIPTEFDMTQLLSFLSERQGRFNIRASQAWGSLYVLDLGETYKFLKSLSEYNGNSKSTFLEFIDRRIVESKDKSKNWLTCVKDCDPMNQAYTLLSQWNNMPSRARYTFVPLDENGQERSMDINNPEDRRDILLAAQLSRIVCRMMEVEGFRKLERDFYNIKWKQISHETHIRFLNELGHILLSLRWRCSWWKRLGDGGQSPDPTQQHYVDRVELLCRILYVYYTCVLAKLPSWSTSDVPKGTWSSYADSENAVWDDFPSDPSDAGFQSWMDRGQELIEQAGVRVPSQISKF</sequence>